<accession>A0ABR3G2N8</accession>
<dbReference type="Proteomes" id="UP001447188">
    <property type="component" value="Unassembled WGS sequence"/>
</dbReference>
<gene>
    <name evidence="1" type="ORF">Q9L58_010959</name>
</gene>
<evidence type="ECO:0000313" key="1">
    <source>
        <dbReference type="EMBL" id="KAL0630195.1"/>
    </source>
</evidence>
<comment type="caution">
    <text evidence="1">The sequence shown here is derived from an EMBL/GenBank/DDBJ whole genome shotgun (WGS) entry which is preliminary data.</text>
</comment>
<dbReference type="EMBL" id="JBBBZM010000995">
    <property type="protein sequence ID" value="KAL0630195.1"/>
    <property type="molecule type" value="Genomic_DNA"/>
</dbReference>
<keyword evidence="2" id="KW-1185">Reference proteome</keyword>
<reference evidence="1 2" key="1">
    <citation type="submission" date="2024-02" db="EMBL/GenBank/DDBJ databases">
        <title>Discinaceae phylogenomics.</title>
        <authorList>
            <person name="Dirks A.C."/>
            <person name="James T.Y."/>
        </authorList>
    </citation>
    <scope>NUCLEOTIDE SEQUENCE [LARGE SCALE GENOMIC DNA]</scope>
    <source>
        <strain evidence="1 2">ACD0624</strain>
    </source>
</reference>
<feature type="non-terminal residue" evidence="1">
    <location>
        <position position="95"/>
    </location>
</feature>
<evidence type="ECO:0000313" key="2">
    <source>
        <dbReference type="Proteomes" id="UP001447188"/>
    </source>
</evidence>
<feature type="non-terminal residue" evidence="1">
    <location>
        <position position="1"/>
    </location>
</feature>
<proteinExistence type="predicted"/>
<protein>
    <submittedName>
        <fullName evidence="1">Uncharacterized protein</fullName>
    </submittedName>
</protein>
<sequence>YGGGDVVDDDLYNLDLFLEANGGWEEFADCGLKLRSGLEEVVRGGGGDSDELNVVVGGEANFRNQGLWKGRIDGVAEEEGCDLIWDWGPVSSDDE</sequence>
<organism evidence="1 2">
    <name type="scientific">Discina gigas</name>
    <dbReference type="NCBI Taxonomy" id="1032678"/>
    <lineage>
        <taxon>Eukaryota</taxon>
        <taxon>Fungi</taxon>
        <taxon>Dikarya</taxon>
        <taxon>Ascomycota</taxon>
        <taxon>Pezizomycotina</taxon>
        <taxon>Pezizomycetes</taxon>
        <taxon>Pezizales</taxon>
        <taxon>Discinaceae</taxon>
        <taxon>Discina</taxon>
    </lineage>
</organism>
<name>A0ABR3G2N8_9PEZI</name>